<keyword evidence="2" id="KW-0813">Transport</keyword>
<dbReference type="Gene3D" id="3.40.50.80">
    <property type="entry name" value="Nucleotide-binding domain of ferredoxin-NADP reductase (FNR) module"/>
    <property type="match status" value="1"/>
</dbReference>
<sequence>MKQGKLFLKNKKTYFDYAILTFLTEVEDFLNVKPGNFFMLQANTLLKKPISVMDCNKRDKMLKFLVKKIGKGTEFLYNLNPGETIDAIGPSGNSFPIDETGEYILVGGGSGIPPLYFLSKQIEKSRHTVVYGGRTKKDIVPIFGKSAPTIITTENGELGIKGTVIDGIKKVIEKNNFKKPIILSCGPEGMVKAIKKNFPDIPHYTSLERYMACGFGVCLGCVVETNEGYKRVCVDGPVFNINELKELK</sequence>
<evidence type="ECO:0000313" key="14">
    <source>
        <dbReference type="EMBL" id="BBB32239.1"/>
    </source>
</evidence>
<dbReference type="Gene3D" id="2.40.30.10">
    <property type="entry name" value="Translation factors"/>
    <property type="match status" value="1"/>
</dbReference>
<dbReference type="GO" id="GO:0050660">
    <property type="term" value="F:flavin adenine dinucleotide binding"/>
    <property type="evidence" value="ECO:0007669"/>
    <property type="project" value="InterPro"/>
</dbReference>
<evidence type="ECO:0000256" key="1">
    <source>
        <dbReference type="ARBA" id="ARBA00006422"/>
    </source>
</evidence>
<feature type="binding site" evidence="12">
    <location>
        <position position="218"/>
    </location>
    <ligand>
        <name>[2Fe-2S] cluster</name>
        <dbReference type="ChEBI" id="CHEBI:190135"/>
    </ligand>
</feature>
<dbReference type="Gene3D" id="2.10.240.10">
    <property type="entry name" value="Dihydroorotate dehydrogenase, electron transfer subunit"/>
    <property type="match status" value="1"/>
</dbReference>
<feature type="binding site" evidence="11">
    <location>
        <begin position="72"/>
        <end position="73"/>
    </location>
    <ligand>
        <name>FAD</name>
        <dbReference type="ChEBI" id="CHEBI:57692"/>
    </ligand>
</feature>
<dbReference type="SUPFAM" id="SSF63380">
    <property type="entry name" value="Riboflavin synthase domain-like"/>
    <property type="match status" value="1"/>
</dbReference>
<dbReference type="CDD" id="cd06218">
    <property type="entry name" value="DHOD_e_trans"/>
    <property type="match status" value="1"/>
</dbReference>
<dbReference type="SUPFAM" id="SSF52343">
    <property type="entry name" value="Ferredoxin reductase-like, C-terminal NADP-linked domain"/>
    <property type="match status" value="1"/>
</dbReference>
<comment type="cofactor">
    <cofactor evidence="10">
        <name>[2Fe-2S] cluster</name>
        <dbReference type="ChEBI" id="CHEBI:190135"/>
    </cofactor>
</comment>
<dbReference type="Proteomes" id="UP000595564">
    <property type="component" value="Chromosome"/>
</dbReference>
<dbReference type="GO" id="GO:0006221">
    <property type="term" value="P:pyrimidine nucleotide biosynthetic process"/>
    <property type="evidence" value="ECO:0007669"/>
    <property type="project" value="InterPro"/>
</dbReference>
<evidence type="ECO:0000256" key="5">
    <source>
        <dbReference type="ARBA" id="ARBA00022723"/>
    </source>
</evidence>
<dbReference type="GO" id="GO:0046872">
    <property type="term" value="F:metal ion binding"/>
    <property type="evidence" value="ECO:0007669"/>
    <property type="project" value="UniProtKB-KW"/>
</dbReference>
<evidence type="ECO:0000256" key="10">
    <source>
        <dbReference type="ARBA" id="ARBA00034078"/>
    </source>
</evidence>
<evidence type="ECO:0000313" key="15">
    <source>
        <dbReference type="Proteomes" id="UP000595564"/>
    </source>
</evidence>
<dbReference type="Pfam" id="PF10418">
    <property type="entry name" value="DHODB_Fe-S_bind"/>
    <property type="match status" value="1"/>
</dbReference>
<feature type="binding site" evidence="12">
    <location>
        <position position="233"/>
    </location>
    <ligand>
        <name>[2Fe-2S] cluster</name>
        <dbReference type="ChEBI" id="CHEBI:190135"/>
    </ligand>
</feature>
<feature type="binding site" evidence="12">
    <location>
        <position position="213"/>
    </location>
    <ligand>
        <name>[2Fe-2S] cluster</name>
        <dbReference type="ChEBI" id="CHEBI:190135"/>
    </ligand>
</feature>
<evidence type="ECO:0000256" key="9">
    <source>
        <dbReference type="ARBA" id="ARBA00023014"/>
    </source>
</evidence>
<dbReference type="PANTHER" id="PTHR43513:SF3">
    <property type="entry name" value="DIHYDROOROTATE DEHYDROGENASE B (NAD(+)), ELECTRON TRANSFER SUBUNIT-RELATED"/>
    <property type="match status" value="1"/>
</dbReference>
<evidence type="ECO:0000256" key="6">
    <source>
        <dbReference type="ARBA" id="ARBA00022827"/>
    </source>
</evidence>
<keyword evidence="7" id="KW-0249">Electron transport</keyword>
<dbReference type="PIRSF" id="PIRSF006816">
    <property type="entry name" value="Cyc3_hyd_g"/>
    <property type="match status" value="1"/>
</dbReference>
<evidence type="ECO:0000256" key="11">
    <source>
        <dbReference type="PIRSR" id="PIRSR006816-1"/>
    </source>
</evidence>
<dbReference type="EMBL" id="AP017470">
    <property type="protein sequence ID" value="BBB32239.1"/>
    <property type="molecule type" value="Genomic_DNA"/>
</dbReference>
<keyword evidence="6 11" id="KW-0274">FAD</keyword>
<dbReference type="InterPro" id="IPR019480">
    <property type="entry name" value="Dihydroorotate_DH_Fe-S-bd"/>
</dbReference>
<keyword evidence="5 12" id="KW-0479">Metal-binding</keyword>
<keyword evidence="4 12" id="KW-0001">2Fe-2S</keyword>
<evidence type="ECO:0000256" key="7">
    <source>
        <dbReference type="ARBA" id="ARBA00022982"/>
    </source>
</evidence>
<evidence type="ECO:0000256" key="2">
    <source>
        <dbReference type="ARBA" id="ARBA00022448"/>
    </source>
</evidence>
<dbReference type="GO" id="GO:0051537">
    <property type="term" value="F:2 iron, 2 sulfur cluster binding"/>
    <property type="evidence" value="ECO:0007669"/>
    <property type="project" value="UniProtKB-KW"/>
</dbReference>
<keyword evidence="15" id="KW-1185">Reference proteome</keyword>
<keyword evidence="3 11" id="KW-0285">Flavoprotein</keyword>
<protein>
    <submittedName>
        <fullName evidence="14">Dihydroorotate dehydrogenase electron transfer subunit</fullName>
    </submittedName>
</protein>
<accession>A0A7R6PEG5</accession>
<evidence type="ECO:0000256" key="8">
    <source>
        <dbReference type="ARBA" id="ARBA00023004"/>
    </source>
</evidence>
<dbReference type="GO" id="GO:0016491">
    <property type="term" value="F:oxidoreductase activity"/>
    <property type="evidence" value="ECO:0007669"/>
    <property type="project" value="InterPro"/>
</dbReference>
<proteinExistence type="inferred from homology"/>
<keyword evidence="8 12" id="KW-0408">Iron</keyword>
<dbReference type="PANTHER" id="PTHR43513">
    <property type="entry name" value="DIHYDROOROTATE DEHYDROGENASE B (NAD(+)), ELECTRON TRANSFER SUBUNIT"/>
    <property type="match status" value="1"/>
</dbReference>
<comment type="similarity">
    <text evidence="1">Belongs to the PyrK family.</text>
</comment>
<evidence type="ECO:0000256" key="4">
    <source>
        <dbReference type="ARBA" id="ARBA00022714"/>
    </source>
</evidence>
<dbReference type="InterPro" id="IPR012165">
    <property type="entry name" value="Cyt_c3_hydrogenase_gsu"/>
</dbReference>
<feature type="binding site" evidence="12">
    <location>
        <position position="221"/>
    </location>
    <ligand>
        <name>[2Fe-2S] cluster</name>
        <dbReference type="ChEBI" id="CHEBI:190135"/>
    </ligand>
</feature>
<keyword evidence="9 12" id="KW-0411">Iron-sulfur</keyword>
<dbReference type="InterPro" id="IPR050353">
    <property type="entry name" value="PyrK_electron_transfer"/>
</dbReference>
<reference evidence="14 15" key="1">
    <citation type="journal article" date="2012" name="Extremophiles">
        <title>Thermotomaculum hydrothermale gen. nov., sp. nov., a novel heterotrophic thermophile within the phylum Acidobacteria from a deep-sea hydrothermal vent chimney in the Southern Okinawa Trough.</title>
        <authorList>
            <person name="Izumi H."/>
            <person name="Nunoura T."/>
            <person name="Miyazaki M."/>
            <person name="Mino S."/>
            <person name="Toki T."/>
            <person name="Takai K."/>
            <person name="Sako Y."/>
            <person name="Sawabe T."/>
            <person name="Nakagawa S."/>
        </authorList>
    </citation>
    <scope>NUCLEOTIDE SEQUENCE [LARGE SCALE GENOMIC DNA]</scope>
    <source>
        <strain evidence="14 15">AC55</strain>
    </source>
</reference>
<dbReference type="InterPro" id="IPR039261">
    <property type="entry name" value="FNR_nucleotide-bd"/>
</dbReference>
<comment type="cofactor">
    <cofactor evidence="11">
        <name>FAD</name>
        <dbReference type="ChEBI" id="CHEBI:57692"/>
    </cofactor>
    <text evidence="11">Binds 1 FAD per subunit.</text>
</comment>
<comment type="cofactor">
    <cofactor evidence="12">
        <name>[2Fe-2S] cluster</name>
        <dbReference type="ChEBI" id="CHEBI:190135"/>
    </cofactor>
    <text evidence="12">Binds 1 [2Fe-2S] cluster per subunit.</text>
</comment>
<dbReference type="RefSeq" id="WP_201328582.1">
    <property type="nucleotide sequence ID" value="NZ_AP017470.1"/>
</dbReference>
<feature type="domain" description="FAD-binding FR-type" evidence="13">
    <location>
        <begin position="1"/>
        <end position="97"/>
    </location>
</feature>
<dbReference type="PROSITE" id="PS51384">
    <property type="entry name" value="FAD_FR"/>
    <property type="match status" value="1"/>
</dbReference>
<dbReference type="InterPro" id="IPR017938">
    <property type="entry name" value="Riboflavin_synthase-like_b-brl"/>
</dbReference>
<evidence type="ECO:0000259" key="13">
    <source>
        <dbReference type="PROSITE" id="PS51384"/>
    </source>
</evidence>
<dbReference type="InterPro" id="IPR017927">
    <property type="entry name" value="FAD-bd_FR_type"/>
</dbReference>
<dbReference type="InterPro" id="IPR037117">
    <property type="entry name" value="Dihydroorotate_DH_ele_sf"/>
</dbReference>
<name>A0A7R6PEG5_9BACT</name>
<evidence type="ECO:0000256" key="12">
    <source>
        <dbReference type="PIRSR" id="PIRSR006816-2"/>
    </source>
</evidence>
<gene>
    <name evidence="14" type="primary">pyrDII</name>
    <name evidence="14" type="ORF">TTHT_0664</name>
</gene>
<evidence type="ECO:0000256" key="3">
    <source>
        <dbReference type="ARBA" id="ARBA00022630"/>
    </source>
</evidence>
<organism evidence="14 15">
    <name type="scientific">Thermotomaculum hydrothermale</name>
    <dbReference type="NCBI Taxonomy" id="981385"/>
    <lineage>
        <taxon>Bacteria</taxon>
        <taxon>Pseudomonadati</taxon>
        <taxon>Acidobacteriota</taxon>
        <taxon>Holophagae</taxon>
        <taxon>Thermotomaculales</taxon>
        <taxon>Thermotomaculaceae</taxon>
        <taxon>Thermotomaculum</taxon>
    </lineage>
</organism>
<dbReference type="KEGG" id="thyd:TTHT_0664"/>
<dbReference type="AlphaFoldDB" id="A0A7R6PEG5"/>